<dbReference type="Proteomes" id="UP000829685">
    <property type="component" value="Unassembled WGS sequence"/>
</dbReference>
<sequence length="424" mass="49384">MERDKPNGATGAKSALEQLPTEITQHIFGYLDLRGVDNLALTSKQLYATLKHGERTILCQWIESHIEPELISLAMVYLVAKRAAWKPTIGEHIQGTWRELCSHISKFGKQYLAKEALQLTLVPAEVDRTLAVRMVSVHRAILAHSRYYFSFVTLFDPSPTELFRFHRIMYIMEIIRILLPVVPPRGEPGPIVHLWPHLAPWEYRQARFIWEFDLVEYLREKELKSTPCRVPRGPSDNRWLANKFGVEFIDLYKRHGDSWLSDELRTSRACLGLHLEELRTTLDHPIGSWSWFMEPYEIKRFCKHEMAEFLRRYSSRNDSAAADLWLHQVLFLGTEISKDQEPLVDAFDEHSLFWDRERIDKETPYLAGTQRFVTADEVASGADGIMLDFRLHDSCSELRTYNDPFAWLDQWLWLSSKGTDAAHV</sequence>
<evidence type="ECO:0000259" key="1">
    <source>
        <dbReference type="PROSITE" id="PS50181"/>
    </source>
</evidence>
<gene>
    <name evidence="2" type="ORF">JX265_002066</name>
</gene>
<dbReference type="Pfam" id="PF12937">
    <property type="entry name" value="F-box-like"/>
    <property type="match status" value="1"/>
</dbReference>
<dbReference type="InterPro" id="IPR036047">
    <property type="entry name" value="F-box-like_dom_sf"/>
</dbReference>
<dbReference type="EMBL" id="JAFIMR010000003">
    <property type="protein sequence ID" value="KAI1880445.1"/>
    <property type="molecule type" value="Genomic_DNA"/>
</dbReference>
<dbReference type="AlphaFoldDB" id="A0A9P9WWA7"/>
<feature type="domain" description="F-box" evidence="1">
    <location>
        <begin position="13"/>
        <end position="64"/>
    </location>
</feature>
<reference evidence="2" key="1">
    <citation type="submission" date="2021-03" db="EMBL/GenBank/DDBJ databases">
        <title>Revisited historic fungal species revealed as producer of novel bioactive compounds through whole genome sequencing and comparative genomics.</title>
        <authorList>
            <person name="Vignolle G.A."/>
            <person name="Hochenegger N."/>
            <person name="Mach R.L."/>
            <person name="Mach-Aigner A.R."/>
            <person name="Javad Rahimi M."/>
            <person name="Salim K.A."/>
            <person name="Chan C.M."/>
            <person name="Lim L.B.L."/>
            <person name="Cai F."/>
            <person name="Druzhinina I.S."/>
            <person name="U'Ren J.M."/>
            <person name="Derntl C."/>
        </authorList>
    </citation>
    <scope>NUCLEOTIDE SEQUENCE</scope>
    <source>
        <strain evidence="2">TUCIM 5799</strain>
    </source>
</reference>
<accession>A0A9P9WWA7</accession>
<evidence type="ECO:0000313" key="2">
    <source>
        <dbReference type="EMBL" id="KAI1880445.1"/>
    </source>
</evidence>
<dbReference type="PROSITE" id="PS50181">
    <property type="entry name" value="FBOX"/>
    <property type="match status" value="1"/>
</dbReference>
<proteinExistence type="predicted"/>
<evidence type="ECO:0000313" key="3">
    <source>
        <dbReference type="Proteomes" id="UP000829685"/>
    </source>
</evidence>
<protein>
    <recommendedName>
        <fullName evidence="1">F-box domain-containing protein</fullName>
    </recommendedName>
</protein>
<name>A0A9P9WWA7_9PEZI</name>
<comment type="caution">
    <text evidence="2">The sequence shown here is derived from an EMBL/GenBank/DDBJ whole genome shotgun (WGS) entry which is preliminary data.</text>
</comment>
<keyword evidence="3" id="KW-1185">Reference proteome</keyword>
<dbReference type="InterPro" id="IPR001810">
    <property type="entry name" value="F-box_dom"/>
</dbReference>
<organism evidence="2 3">
    <name type="scientific">Neoarthrinium moseri</name>
    <dbReference type="NCBI Taxonomy" id="1658444"/>
    <lineage>
        <taxon>Eukaryota</taxon>
        <taxon>Fungi</taxon>
        <taxon>Dikarya</taxon>
        <taxon>Ascomycota</taxon>
        <taxon>Pezizomycotina</taxon>
        <taxon>Sordariomycetes</taxon>
        <taxon>Xylariomycetidae</taxon>
        <taxon>Amphisphaeriales</taxon>
        <taxon>Apiosporaceae</taxon>
        <taxon>Neoarthrinium</taxon>
    </lineage>
</organism>
<dbReference type="SUPFAM" id="SSF81383">
    <property type="entry name" value="F-box domain"/>
    <property type="match status" value="1"/>
</dbReference>